<keyword evidence="2 6" id="KW-0812">Transmembrane</keyword>
<feature type="transmembrane region" description="Helical" evidence="6">
    <location>
        <begin position="187"/>
        <end position="210"/>
    </location>
</feature>
<evidence type="ECO:0000256" key="3">
    <source>
        <dbReference type="ARBA" id="ARBA00022989"/>
    </source>
</evidence>
<feature type="compositionally biased region" description="Low complexity" evidence="5">
    <location>
        <begin position="1"/>
        <end position="16"/>
    </location>
</feature>
<dbReference type="PANTHER" id="PTHR31465:SF15">
    <property type="entry name" value="LIPID TRANSPORTER ATNI-RELATED"/>
    <property type="match status" value="1"/>
</dbReference>
<keyword evidence="8" id="KW-1185">Reference proteome</keyword>
<protein>
    <submittedName>
        <fullName evidence="7">RTA1 like protein-domain-containing protein</fullName>
    </submittedName>
</protein>
<evidence type="ECO:0000256" key="5">
    <source>
        <dbReference type="SAM" id="MobiDB-lite"/>
    </source>
</evidence>
<dbReference type="PANTHER" id="PTHR31465">
    <property type="entry name" value="PROTEIN RTA1-RELATED"/>
    <property type="match status" value="1"/>
</dbReference>
<dbReference type="RefSeq" id="XP_060281195.1">
    <property type="nucleotide sequence ID" value="XM_060428560.1"/>
</dbReference>
<gene>
    <name evidence="7" type="ORF">QBC33DRAFT_545422</name>
</gene>
<comment type="subcellular location">
    <subcellularLocation>
        <location evidence="1">Membrane</location>
        <topology evidence="1">Multi-pass membrane protein</topology>
    </subcellularLocation>
</comment>
<evidence type="ECO:0000256" key="1">
    <source>
        <dbReference type="ARBA" id="ARBA00004141"/>
    </source>
</evidence>
<evidence type="ECO:0000313" key="8">
    <source>
        <dbReference type="Proteomes" id="UP001244011"/>
    </source>
</evidence>
<feature type="region of interest" description="Disordered" evidence="5">
    <location>
        <begin position="1"/>
        <end position="21"/>
    </location>
</feature>
<comment type="caution">
    <text evidence="7">The sequence shown here is derived from an EMBL/GenBank/DDBJ whole genome shotgun (WGS) entry which is preliminary data.</text>
</comment>
<reference evidence="7" key="1">
    <citation type="submission" date="2023-06" db="EMBL/GenBank/DDBJ databases">
        <title>Genome-scale phylogeny and comparative genomics of the fungal order Sordariales.</title>
        <authorList>
            <consortium name="Lawrence Berkeley National Laboratory"/>
            <person name="Hensen N."/>
            <person name="Bonometti L."/>
            <person name="Westerberg I."/>
            <person name="Brannstrom I.O."/>
            <person name="Guillou S."/>
            <person name="Cros-Aarteil S."/>
            <person name="Calhoun S."/>
            <person name="Haridas S."/>
            <person name="Kuo A."/>
            <person name="Mondo S."/>
            <person name="Pangilinan J."/>
            <person name="Riley R."/>
            <person name="Labutti K."/>
            <person name="Andreopoulos B."/>
            <person name="Lipzen A."/>
            <person name="Chen C."/>
            <person name="Yanf M."/>
            <person name="Daum C."/>
            <person name="Ng V."/>
            <person name="Clum A."/>
            <person name="Steindorff A."/>
            <person name="Ohm R."/>
            <person name="Martin F."/>
            <person name="Silar P."/>
            <person name="Natvig D."/>
            <person name="Lalanne C."/>
            <person name="Gautier V."/>
            <person name="Ament-Velasquez S.L."/>
            <person name="Kruys A."/>
            <person name="Hutchinson M.I."/>
            <person name="Powell A.J."/>
            <person name="Barry K."/>
            <person name="Miller A.N."/>
            <person name="Grigoriev I.V."/>
            <person name="Debuchy R."/>
            <person name="Gladieux P."/>
            <person name="Thoren M.H."/>
            <person name="Johannesson H."/>
        </authorList>
    </citation>
    <scope>NUCLEOTIDE SEQUENCE</scope>
    <source>
        <strain evidence="7">8032-3</strain>
    </source>
</reference>
<evidence type="ECO:0000256" key="6">
    <source>
        <dbReference type="SAM" id="Phobius"/>
    </source>
</evidence>
<feature type="transmembrane region" description="Helical" evidence="6">
    <location>
        <begin position="148"/>
        <end position="167"/>
    </location>
</feature>
<feature type="compositionally biased region" description="Basic and acidic residues" evidence="5">
    <location>
        <begin position="318"/>
        <end position="349"/>
    </location>
</feature>
<evidence type="ECO:0000313" key="7">
    <source>
        <dbReference type="EMBL" id="KAK1764982.1"/>
    </source>
</evidence>
<keyword evidence="4 6" id="KW-0472">Membrane</keyword>
<feature type="region of interest" description="Disordered" evidence="5">
    <location>
        <begin position="318"/>
        <end position="361"/>
    </location>
</feature>
<dbReference type="Pfam" id="PF04479">
    <property type="entry name" value="RTA1"/>
    <property type="match status" value="1"/>
</dbReference>
<feature type="transmembrane region" description="Helical" evidence="6">
    <location>
        <begin position="77"/>
        <end position="98"/>
    </location>
</feature>
<sequence length="361" mass="39430">MATTTSSLIPSTTTASNSPSCTTAVPDKYGHVPFEACNSYYNFDPNFEAAVAVAVLFGLLTAIHIAEAIIYKKRYAWVLIMGATWETISFTLHALGAHRQQSTALAMGHTLLYLLAPLWVNAFAYMTLARAAHLLSPRRRAGPFKSTVLSKVFVWADVATFLVQGAGGSVASGPDVESNTLKWGLRVYMIGMGLQEGAILCFVGLMVAFQREMRAVDVVAVAGRTAMGWKGMLYALYAVLAAITVRIIYRIAEFAGGVTPSNPIPFHEAYSYALDAFPMLAALVILAVWHPGRVLQGPNSDFTLVRAERKAAKKAAKAEKRAAKEAAKEDKRERKEERRRVRDAKRNGGYEDIELGTQFSD</sequence>
<keyword evidence="3 6" id="KW-1133">Transmembrane helix</keyword>
<dbReference type="AlphaFoldDB" id="A0AAJ0FF17"/>
<organism evidence="7 8">
    <name type="scientific">Phialemonium atrogriseum</name>
    <dbReference type="NCBI Taxonomy" id="1093897"/>
    <lineage>
        <taxon>Eukaryota</taxon>
        <taxon>Fungi</taxon>
        <taxon>Dikarya</taxon>
        <taxon>Ascomycota</taxon>
        <taxon>Pezizomycotina</taxon>
        <taxon>Sordariomycetes</taxon>
        <taxon>Sordariomycetidae</taxon>
        <taxon>Cephalothecales</taxon>
        <taxon>Cephalothecaceae</taxon>
        <taxon>Phialemonium</taxon>
    </lineage>
</organism>
<feature type="transmembrane region" description="Helical" evidence="6">
    <location>
        <begin position="269"/>
        <end position="289"/>
    </location>
</feature>
<evidence type="ECO:0000256" key="2">
    <source>
        <dbReference type="ARBA" id="ARBA00022692"/>
    </source>
</evidence>
<dbReference type="EMBL" id="MU839017">
    <property type="protein sequence ID" value="KAK1764982.1"/>
    <property type="molecule type" value="Genomic_DNA"/>
</dbReference>
<proteinExistence type="predicted"/>
<name>A0AAJ0FF17_9PEZI</name>
<dbReference type="Proteomes" id="UP001244011">
    <property type="component" value="Unassembled WGS sequence"/>
</dbReference>
<dbReference type="GeneID" id="85311747"/>
<accession>A0AAJ0FF17</accession>
<evidence type="ECO:0000256" key="4">
    <source>
        <dbReference type="ARBA" id="ARBA00023136"/>
    </source>
</evidence>
<feature type="transmembrane region" description="Helical" evidence="6">
    <location>
        <begin position="49"/>
        <end position="70"/>
    </location>
</feature>
<dbReference type="InterPro" id="IPR007568">
    <property type="entry name" value="RTA1"/>
</dbReference>
<dbReference type="GO" id="GO:0016020">
    <property type="term" value="C:membrane"/>
    <property type="evidence" value="ECO:0007669"/>
    <property type="project" value="UniProtKB-SubCell"/>
</dbReference>
<feature type="transmembrane region" description="Helical" evidence="6">
    <location>
        <begin position="231"/>
        <end position="249"/>
    </location>
</feature>
<feature type="transmembrane region" description="Helical" evidence="6">
    <location>
        <begin position="110"/>
        <end position="128"/>
    </location>
</feature>